<dbReference type="GO" id="GO:0005783">
    <property type="term" value="C:endoplasmic reticulum"/>
    <property type="evidence" value="ECO:0007669"/>
    <property type="project" value="TreeGrafter"/>
</dbReference>
<dbReference type="FunFam" id="1.50.10.10:FF:000047">
    <property type="entry name" value="Mannosyl-oligosaccharide alpha-1,2-mannosidase"/>
    <property type="match status" value="1"/>
</dbReference>
<dbReference type="InterPro" id="IPR050749">
    <property type="entry name" value="Glycosyl_Hydrolase_47"/>
</dbReference>
<evidence type="ECO:0000256" key="8">
    <source>
        <dbReference type="ARBA" id="ARBA00023295"/>
    </source>
</evidence>
<dbReference type="InterPro" id="IPR001382">
    <property type="entry name" value="Glyco_hydro_47"/>
</dbReference>
<evidence type="ECO:0000256" key="9">
    <source>
        <dbReference type="ARBA" id="ARBA00047669"/>
    </source>
</evidence>
<dbReference type="GO" id="GO:0016020">
    <property type="term" value="C:membrane"/>
    <property type="evidence" value="ECO:0007669"/>
    <property type="project" value="InterPro"/>
</dbReference>
<evidence type="ECO:0000256" key="2">
    <source>
        <dbReference type="ARBA" id="ARBA00004922"/>
    </source>
</evidence>
<dbReference type="GO" id="GO:0036503">
    <property type="term" value="P:ERAD pathway"/>
    <property type="evidence" value="ECO:0007669"/>
    <property type="project" value="UniProtKB-ARBA"/>
</dbReference>
<sequence>MASLSKILLLSTFSCATFIPSSQAVSGRAAEVRDDPAPVSDRAAAVKEAFEHAWNGYYTYAFPDDELRSVSNVGINTRNGWGATAVDALSTAIVMEETDIVQEILNHIYQIDYTQTDTTCSLFETTIRYIGGMLSGYDLLTGPYSYLGFNQSDAFPLLNQSMVLADTLSFAFNTPTGIPYNNLNITAQTSPDDPVNGLATIGTLILEWQRLSDLTGDPKYGDYVAKGESYLLNPSPPSGEPFPGLLGQDVSINTGEIIDTFGGWIGGDDSFYEYLLKAYVYDSSRFSNYLDRWLLAADSSIQHLASTPPTGPQNLTYLAEFNNTTLILESQHLACFDGGSYILGGLVLKNQTFTDFGLDLVAGCRNTYTSTATHIMPDSFGWDPNNVPADQASFYAANGFYYTNAGYYLRPEYLESVYYAYRATSNTTYQDWAWEAFVAINSTTRTPTGFSEISNVTDPTGGDKLDVQDSFFLAEVLKYLYLIFDDAAPVGVAADGVETWVFNTEAQYVFLFPFLLFSLGLCFLITLTLIDGADADLFDSPLKVVTPQNCTTAN</sequence>
<evidence type="ECO:0000256" key="3">
    <source>
        <dbReference type="ARBA" id="ARBA00007658"/>
    </source>
</evidence>
<dbReference type="EC" id="3.2.1.-" evidence="13"/>
<dbReference type="UniPathway" id="UPA00378"/>
<evidence type="ECO:0000256" key="10">
    <source>
        <dbReference type="ARBA" id="ARBA00048605"/>
    </source>
</evidence>
<gene>
    <name evidence="16" type="ORF">GOMPHAMPRED_003282</name>
</gene>
<dbReference type="SUPFAM" id="SSF48225">
    <property type="entry name" value="Seven-hairpin glycosidases"/>
    <property type="match status" value="1"/>
</dbReference>
<keyword evidence="5 13" id="KW-0378">Hydrolase</keyword>
<comment type="cofactor">
    <cofactor evidence="1 11">
        <name>Ca(2+)</name>
        <dbReference type="ChEBI" id="CHEBI:29108"/>
    </cofactor>
</comment>
<feature type="chain" id="PRO_5034347943" description="alpha-1,2-Mannosidase" evidence="15">
    <location>
        <begin position="25"/>
        <end position="554"/>
    </location>
</feature>
<comment type="pathway">
    <text evidence="2">Protein modification; protein glycosylation.</text>
</comment>
<comment type="caution">
    <text evidence="16">The sequence shown here is derived from an EMBL/GenBank/DDBJ whole genome shotgun (WGS) entry which is preliminary data.</text>
</comment>
<dbReference type="GO" id="GO:0005975">
    <property type="term" value="P:carbohydrate metabolic process"/>
    <property type="evidence" value="ECO:0007669"/>
    <property type="project" value="InterPro"/>
</dbReference>
<evidence type="ECO:0000313" key="16">
    <source>
        <dbReference type="EMBL" id="CAF9905603.1"/>
    </source>
</evidence>
<dbReference type="GO" id="GO:0005509">
    <property type="term" value="F:calcium ion binding"/>
    <property type="evidence" value="ECO:0007669"/>
    <property type="project" value="InterPro"/>
</dbReference>
<feature type="transmembrane region" description="Helical" evidence="14">
    <location>
        <begin position="508"/>
        <end position="530"/>
    </location>
</feature>
<keyword evidence="8 13" id="KW-0326">Glycosidase</keyword>
<evidence type="ECO:0000256" key="1">
    <source>
        <dbReference type="ARBA" id="ARBA00001913"/>
    </source>
</evidence>
<evidence type="ECO:0000313" key="17">
    <source>
        <dbReference type="Proteomes" id="UP000664169"/>
    </source>
</evidence>
<feature type="signal peptide" evidence="15">
    <location>
        <begin position="1"/>
        <end position="24"/>
    </location>
</feature>
<feature type="binding site" evidence="11">
    <location>
        <position position="504"/>
    </location>
    <ligand>
        <name>Ca(2+)</name>
        <dbReference type="ChEBI" id="CHEBI:29108"/>
    </ligand>
</feature>
<evidence type="ECO:0000256" key="12">
    <source>
        <dbReference type="PIRSR" id="PIRSR601382-3"/>
    </source>
</evidence>
<comment type="similarity">
    <text evidence="3 13">Belongs to the glycosyl hydrolase 47 family.</text>
</comment>
<keyword evidence="11" id="KW-0106">Calcium</keyword>
<comment type="catalytic activity">
    <reaction evidence="10">
        <text>N(4)-(alpha-D-Man-(1-&gt;2)-alpha-D-Man-(1-&gt;2)-alpha-D-Man-(1-&gt;3)-[alpha-D-Man-(1-&gt;2)-alpha-D-Man-(1-&gt;3)-[alpha-D-Man-(1-&gt;2)-alpha-D-Man-(1-&gt;6)]-alpha-D-Man-(1-&gt;6)]-beta-D-Man-(1-&gt;4)-beta-D-GlcNAc-(1-&gt;4)-beta-D-GlcNAc)-L-asparaginyl-[protein] (N-glucan mannose isomer 9A1,2,3B1,2,3) + 4 H2O = N(4)-(alpha-D-Man-(1-&gt;3)-[alpha-D-Man-(1-&gt;3)-[alpha-D-Man-(1-&gt;6)]-alpha-D-Man-(1-&gt;6)]-beta-D-Man-(1-&gt;4)-beta-D-GlcNAc-(1-&gt;4)-beta-D-GlcNAc)-L-asparaginyl-[protein] (N-glucan mannose isomer 5A1,2) + 4 beta-D-mannose</text>
        <dbReference type="Rhea" id="RHEA:56008"/>
        <dbReference type="Rhea" id="RHEA-COMP:14356"/>
        <dbReference type="Rhea" id="RHEA-COMP:14367"/>
        <dbReference type="ChEBI" id="CHEBI:15377"/>
        <dbReference type="ChEBI" id="CHEBI:28563"/>
        <dbReference type="ChEBI" id="CHEBI:59087"/>
        <dbReference type="ChEBI" id="CHEBI:139493"/>
        <dbReference type="EC" id="3.2.1.113"/>
    </reaction>
</comment>
<dbReference type="PRINTS" id="PR00747">
    <property type="entry name" value="GLYHDRLASE47"/>
</dbReference>
<comment type="catalytic activity">
    <reaction evidence="9">
        <text>N(4)-(alpha-D-Man-(1-&gt;2)-alpha-D-Man-(1-&gt;2)-alpha-D-Man-(1-&gt;3)-[alpha-D-Man-(1-&gt;3)-[alpha-D-Man-(1-&gt;2)-alpha-D-Man-(1-&gt;6)]-alpha-D-Man-(1-&gt;6)]-beta-D-Man-(1-&gt;4)-beta-D-GlcNAc-(1-&gt;4)-beta-D-GlcNAc)-L-asparaginyl-[protein] (N-glucan mannose isomer 8A1,2,3B1,3) + 3 H2O = N(4)-(alpha-D-Man-(1-&gt;3)-[alpha-D-Man-(1-&gt;3)-[alpha-D-Man-(1-&gt;6)]-alpha-D-Man-(1-&gt;6)]-beta-D-Man-(1-&gt;4)-beta-D-GlcNAc-(1-&gt;4)-beta-D-GlcNAc)-L-asparaginyl-[protein] (N-glucan mannose isomer 5A1,2) + 3 beta-D-mannose</text>
        <dbReference type="Rhea" id="RHEA:56028"/>
        <dbReference type="Rhea" id="RHEA-COMP:14358"/>
        <dbReference type="Rhea" id="RHEA-COMP:14367"/>
        <dbReference type="ChEBI" id="CHEBI:15377"/>
        <dbReference type="ChEBI" id="CHEBI:28563"/>
        <dbReference type="ChEBI" id="CHEBI:59087"/>
        <dbReference type="ChEBI" id="CHEBI:60628"/>
        <dbReference type="EC" id="3.2.1.113"/>
    </reaction>
</comment>
<evidence type="ECO:0000256" key="13">
    <source>
        <dbReference type="RuleBase" id="RU361193"/>
    </source>
</evidence>
<dbReference type="OrthoDB" id="8118055at2759"/>
<keyword evidence="14" id="KW-0472">Membrane</keyword>
<keyword evidence="11" id="KW-0479">Metal-binding</keyword>
<dbReference type="AlphaFoldDB" id="A0A8H3I5K9"/>
<dbReference type="PANTHER" id="PTHR11742:SF101">
    <property type="entry name" value="MANNOSYL-OLIGOSACCHARIDE ALPHA-1,2-MANNOSIDASE 1B"/>
    <property type="match status" value="1"/>
</dbReference>
<keyword evidence="14" id="KW-1133">Transmembrane helix</keyword>
<keyword evidence="17" id="KW-1185">Reference proteome</keyword>
<evidence type="ECO:0000256" key="4">
    <source>
        <dbReference type="ARBA" id="ARBA00022729"/>
    </source>
</evidence>
<dbReference type="GO" id="GO:0004571">
    <property type="term" value="F:mannosyl-oligosaccharide 1,2-alpha-mannosidase activity"/>
    <property type="evidence" value="ECO:0007669"/>
    <property type="project" value="UniProtKB-EC"/>
</dbReference>
<keyword evidence="14" id="KW-0812">Transmembrane</keyword>
<evidence type="ECO:0000256" key="7">
    <source>
        <dbReference type="ARBA" id="ARBA00023180"/>
    </source>
</evidence>
<feature type="disulfide bond" evidence="12">
    <location>
        <begin position="335"/>
        <end position="364"/>
    </location>
</feature>
<dbReference type="PANTHER" id="PTHR11742">
    <property type="entry name" value="MANNOSYL-OLIGOSACCHARIDE ALPHA-1,2-MANNOSIDASE-RELATED"/>
    <property type="match status" value="1"/>
</dbReference>
<dbReference type="InterPro" id="IPR012341">
    <property type="entry name" value="6hp_glycosidase-like_sf"/>
</dbReference>
<evidence type="ECO:0000256" key="5">
    <source>
        <dbReference type="ARBA" id="ARBA00022801"/>
    </source>
</evidence>
<keyword evidence="7" id="KW-0325">Glycoprotein</keyword>
<dbReference type="Pfam" id="PF01532">
    <property type="entry name" value="Glyco_hydro_47"/>
    <property type="match status" value="1"/>
</dbReference>
<organism evidence="16 17">
    <name type="scientific">Gomphillus americanus</name>
    <dbReference type="NCBI Taxonomy" id="1940652"/>
    <lineage>
        <taxon>Eukaryota</taxon>
        <taxon>Fungi</taxon>
        <taxon>Dikarya</taxon>
        <taxon>Ascomycota</taxon>
        <taxon>Pezizomycotina</taxon>
        <taxon>Lecanoromycetes</taxon>
        <taxon>OSLEUM clade</taxon>
        <taxon>Ostropomycetidae</taxon>
        <taxon>Ostropales</taxon>
        <taxon>Graphidaceae</taxon>
        <taxon>Gomphilloideae</taxon>
        <taxon>Gomphillus</taxon>
    </lineage>
</organism>
<evidence type="ECO:0000256" key="14">
    <source>
        <dbReference type="SAM" id="Phobius"/>
    </source>
</evidence>
<name>A0A8H3I5K9_9LECA</name>
<dbReference type="InterPro" id="IPR036026">
    <property type="entry name" value="Seven-hairpin_glycosidases"/>
</dbReference>
<accession>A0A8H3I5K9</accession>
<evidence type="ECO:0000256" key="11">
    <source>
        <dbReference type="PIRSR" id="PIRSR601382-2"/>
    </source>
</evidence>
<dbReference type="EMBL" id="CAJPDQ010000002">
    <property type="protein sequence ID" value="CAF9905603.1"/>
    <property type="molecule type" value="Genomic_DNA"/>
</dbReference>
<evidence type="ECO:0000256" key="6">
    <source>
        <dbReference type="ARBA" id="ARBA00023157"/>
    </source>
</evidence>
<keyword evidence="4 15" id="KW-0732">Signal</keyword>
<evidence type="ECO:0000256" key="15">
    <source>
        <dbReference type="SAM" id="SignalP"/>
    </source>
</evidence>
<keyword evidence="6 12" id="KW-1015">Disulfide bond</keyword>
<protein>
    <recommendedName>
        <fullName evidence="13">alpha-1,2-Mannosidase</fullName>
        <ecNumber evidence="13">3.2.1.-</ecNumber>
    </recommendedName>
</protein>
<reference evidence="16" key="1">
    <citation type="submission" date="2021-03" db="EMBL/GenBank/DDBJ databases">
        <authorList>
            <person name="Tagirdzhanova G."/>
        </authorList>
    </citation>
    <scope>NUCLEOTIDE SEQUENCE</scope>
</reference>
<proteinExistence type="inferred from homology"/>
<dbReference type="Proteomes" id="UP000664169">
    <property type="component" value="Unassembled WGS sequence"/>
</dbReference>
<dbReference type="Gene3D" id="1.50.10.10">
    <property type="match status" value="1"/>
</dbReference>